<comment type="caution">
    <text evidence="1">The sequence shown here is derived from an EMBL/GenBank/DDBJ whole genome shotgun (WGS) entry which is preliminary data.</text>
</comment>
<protein>
    <submittedName>
        <fullName evidence="1">Uncharacterized protein</fullName>
    </submittedName>
</protein>
<keyword evidence="2" id="KW-1185">Reference proteome</keyword>
<evidence type="ECO:0000313" key="1">
    <source>
        <dbReference type="EMBL" id="GMN49164.1"/>
    </source>
</evidence>
<dbReference type="EMBL" id="BTGU01000030">
    <property type="protein sequence ID" value="GMN49164.1"/>
    <property type="molecule type" value="Genomic_DNA"/>
</dbReference>
<reference evidence="1" key="1">
    <citation type="submission" date="2023-07" db="EMBL/GenBank/DDBJ databases">
        <title>draft genome sequence of fig (Ficus carica).</title>
        <authorList>
            <person name="Takahashi T."/>
            <person name="Nishimura K."/>
        </authorList>
    </citation>
    <scope>NUCLEOTIDE SEQUENCE</scope>
</reference>
<evidence type="ECO:0000313" key="2">
    <source>
        <dbReference type="Proteomes" id="UP001187192"/>
    </source>
</evidence>
<name>A0AA88DJ73_FICCA</name>
<organism evidence="1 2">
    <name type="scientific">Ficus carica</name>
    <name type="common">Common fig</name>
    <dbReference type="NCBI Taxonomy" id="3494"/>
    <lineage>
        <taxon>Eukaryota</taxon>
        <taxon>Viridiplantae</taxon>
        <taxon>Streptophyta</taxon>
        <taxon>Embryophyta</taxon>
        <taxon>Tracheophyta</taxon>
        <taxon>Spermatophyta</taxon>
        <taxon>Magnoliopsida</taxon>
        <taxon>eudicotyledons</taxon>
        <taxon>Gunneridae</taxon>
        <taxon>Pentapetalae</taxon>
        <taxon>rosids</taxon>
        <taxon>fabids</taxon>
        <taxon>Rosales</taxon>
        <taxon>Moraceae</taxon>
        <taxon>Ficeae</taxon>
        <taxon>Ficus</taxon>
    </lineage>
</organism>
<proteinExistence type="predicted"/>
<dbReference type="Proteomes" id="UP001187192">
    <property type="component" value="Unassembled WGS sequence"/>
</dbReference>
<sequence length="121" mass="13539">MSEDSYKAVYGGLFVHDPYKDYKDLFTFVFSCQEYSLSTGEKVASVHPPQATVQIQKDVLAGPYKTCSKNLSEPVNINAVNQVVEQNNYTNLLCGACRRAPRGFLRGKAVSDQAEAVYFWD</sequence>
<dbReference type="AlphaFoldDB" id="A0AA88DJ73"/>
<accession>A0AA88DJ73</accession>
<gene>
    <name evidence="1" type="ORF">TIFTF001_018340</name>
</gene>